<dbReference type="InterPro" id="IPR001054">
    <property type="entry name" value="A/G_cyclase"/>
</dbReference>
<evidence type="ECO:0000256" key="1">
    <source>
        <dbReference type="SAM" id="Phobius"/>
    </source>
</evidence>
<dbReference type="PANTHER" id="PTHR45655:SF13">
    <property type="entry name" value="SOLUBLE GUANYLATE CYCLASE GCY-32-RELATED"/>
    <property type="match status" value="1"/>
</dbReference>
<dbReference type="PANTHER" id="PTHR45655">
    <property type="entry name" value="GUANYLATE CYCLASE SOLUBLE SUBUNIT BETA-2"/>
    <property type="match status" value="1"/>
</dbReference>
<dbReference type="Gene3D" id="3.30.450.20">
    <property type="entry name" value="PAS domain"/>
    <property type="match status" value="2"/>
</dbReference>
<dbReference type="Gene3D" id="3.30.450.40">
    <property type="match status" value="1"/>
</dbReference>
<dbReference type="Gene3D" id="3.30.70.1230">
    <property type="entry name" value="Nucleotide cyclase"/>
    <property type="match status" value="1"/>
</dbReference>
<dbReference type="InterPro" id="IPR029016">
    <property type="entry name" value="GAF-like_dom_sf"/>
</dbReference>
<dbReference type="InterPro" id="IPR003018">
    <property type="entry name" value="GAF"/>
</dbReference>
<dbReference type="SMART" id="SM00044">
    <property type="entry name" value="CYCc"/>
    <property type="match status" value="1"/>
</dbReference>
<protein>
    <submittedName>
        <fullName evidence="3">Cache domain-containing protein</fullName>
    </submittedName>
</protein>
<organism evidence="3 4">
    <name type="scientific">Acetobacter farinalis</name>
    <dbReference type="NCBI Taxonomy" id="1260984"/>
    <lineage>
        <taxon>Bacteria</taxon>
        <taxon>Pseudomonadati</taxon>
        <taxon>Pseudomonadota</taxon>
        <taxon>Alphaproteobacteria</taxon>
        <taxon>Acetobacterales</taxon>
        <taxon>Acetobacteraceae</taxon>
        <taxon>Acetobacter</taxon>
    </lineage>
</organism>
<dbReference type="RefSeq" id="WP_194300300.1">
    <property type="nucleotide sequence ID" value="NZ_JAPIUX010000001.1"/>
</dbReference>
<keyword evidence="1" id="KW-0472">Membrane</keyword>
<evidence type="ECO:0000313" key="3">
    <source>
        <dbReference type="EMBL" id="MCX2560033.1"/>
    </source>
</evidence>
<keyword evidence="1" id="KW-1133">Transmembrane helix</keyword>
<comment type="caution">
    <text evidence="3">The sequence shown here is derived from an EMBL/GenBank/DDBJ whole genome shotgun (WGS) entry which is preliminary data.</text>
</comment>
<dbReference type="Pfam" id="PF00211">
    <property type="entry name" value="Guanylate_cyc"/>
    <property type="match status" value="1"/>
</dbReference>
<feature type="domain" description="Guanylate cyclase" evidence="2">
    <location>
        <begin position="620"/>
        <end position="744"/>
    </location>
</feature>
<gene>
    <name evidence="3" type="ORF">OQ252_01270</name>
</gene>
<feature type="transmembrane region" description="Helical" evidence="1">
    <location>
        <begin position="40"/>
        <end position="63"/>
    </location>
</feature>
<accession>A0ABT3Q413</accession>
<evidence type="ECO:0000259" key="2">
    <source>
        <dbReference type="PROSITE" id="PS50125"/>
    </source>
</evidence>
<reference evidence="3 4" key="1">
    <citation type="submission" date="2022-11" db="EMBL/GenBank/DDBJ databases">
        <title>Genome sequencing of Acetobacter type strain.</title>
        <authorList>
            <person name="Heo J."/>
            <person name="Lee D."/>
            <person name="Han B.-H."/>
            <person name="Hong S.-B."/>
            <person name="Kwon S.-W."/>
        </authorList>
    </citation>
    <scope>NUCLEOTIDE SEQUENCE [LARGE SCALE GENOMIC DNA]</scope>
    <source>
        <strain evidence="3 4">KACC 21251</strain>
    </source>
</reference>
<dbReference type="CDD" id="cd12912">
    <property type="entry name" value="PDC2_MCP_like"/>
    <property type="match status" value="1"/>
</dbReference>
<keyword evidence="4" id="KW-1185">Reference proteome</keyword>
<dbReference type="SUPFAM" id="SSF103190">
    <property type="entry name" value="Sensory domain-like"/>
    <property type="match status" value="1"/>
</dbReference>
<sequence length="792" mass="86240">MSACSVGVGIYEQSFRGKRGVSSEEIVDPTVQNDASVRRVLLHLVLPFGALILVVGSIAAIGLHSYRSTRAGVVALTHELLGAVQRNISQEVSDYIMPAVAGNTIASGMIAHAPTQVVDRVFNSYGAAMLQSVPQLQSFYLGDEEGHFRLITRGPDGTNQERTTFEVHDGKQVYHREFFTDDGVKTGEEYTDATGYDPRKRPWYTDTEDQTDTQWTQPYLFPASRQFVMTSSLRFQGANGHTYVFATNISLNELSTFLDHLKVGKTGNAIILDSKGRVIAGRNIMQQAEAAGWDSEKMVLDPKTHPVFARGYDHYRVRGFGPHSFELNNKRYVTIASPLKNSAKGWILLLSAPENDFASFARQSSQQSLQFAGIIIVFSLVLAGFLVRQVRRSERMARKLTQQGMQIAHESAAVQQVASTPSLFDPTAEPLVLTEQLAHVTNARRASIWRLLYDGAAIICEDSYDQKEDTHSGGFEMSRTELGGLFSSIESGDVLNVPNAATDERTTQFERLVMRELGTHMLAVYPIQGPKGIVGAVVLEDAAMVPHVVYFVSLMASIAGIRLVETGQDAGGALTLPADEVPGAMAIAAPRAEPSFDNMLVRAPGGAVSSGIYPSVAVLVITFSDPVVDGETQTHALLDLINQLATDVQRISRERGLFAVEVAGHRMICMAGCTQEEDPTAIIRVADAALTMRETFMAALAAADLEPVFAMGLDYGAAFGGAVGEEPKVFNLWGQTVSLAELMAQGVTEGGTIQVTDRVYQALRDRYLFRSRGTFYAPHLGLGRAYVLAARR</sequence>
<dbReference type="SUPFAM" id="SSF55073">
    <property type="entry name" value="Nucleotide cyclase"/>
    <property type="match status" value="1"/>
</dbReference>
<dbReference type="EMBL" id="JAPIUX010000001">
    <property type="protein sequence ID" value="MCX2560033.1"/>
    <property type="molecule type" value="Genomic_DNA"/>
</dbReference>
<dbReference type="SUPFAM" id="SSF55781">
    <property type="entry name" value="GAF domain-like"/>
    <property type="match status" value="1"/>
</dbReference>
<evidence type="ECO:0000313" key="4">
    <source>
        <dbReference type="Proteomes" id="UP001526446"/>
    </source>
</evidence>
<feature type="transmembrane region" description="Helical" evidence="1">
    <location>
        <begin position="369"/>
        <end position="387"/>
    </location>
</feature>
<name>A0ABT3Q413_9PROT</name>
<dbReference type="InterPro" id="IPR029151">
    <property type="entry name" value="Sensor-like_sf"/>
</dbReference>
<dbReference type="Pfam" id="PF01590">
    <property type="entry name" value="GAF"/>
    <property type="match status" value="1"/>
</dbReference>
<dbReference type="Proteomes" id="UP001526446">
    <property type="component" value="Unassembled WGS sequence"/>
</dbReference>
<proteinExistence type="predicted"/>
<keyword evidence="1" id="KW-0812">Transmembrane</keyword>
<dbReference type="InterPro" id="IPR029787">
    <property type="entry name" value="Nucleotide_cyclase"/>
</dbReference>
<dbReference type="PROSITE" id="PS50125">
    <property type="entry name" value="GUANYLATE_CYCLASE_2"/>
    <property type="match status" value="1"/>
</dbReference>